<organism evidence="2 3">
    <name type="scientific">Sphingomonas alpina</name>
    <dbReference type="NCBI Taxonomy" id="653931"/>
    <lineage>
        <taxon>Bacteria</taxon>
        <taxon>Pseudomonadati</taxon>
        <taxon>Pseudomonadota</taxon>
        <taxon>Alphaproteobacteria</taxon>
        <taxon>Sphingomonadales</taxon>
        <taxon>Sphingomonadaceae</taxon>
        <taxon>Sphingomonas</taxon>
    </lineage>
</organism>
<name>A0A7H0LDZ0_9SPHN</name>
<reference evidence="2 3" key="1">
    <citation type="submission" date="2020-09" db="EMBL/GenBank/DDBJ databases">
        <title>Sphingomonas sp., a new species isolated from pork steak.</title>
        <authorList>
            <person name="Heidler von Heilborn D."/>
        </authorList>
    </citation>
    <scope>NUCLEOTIDE SEQUENCE [LARGE SCALE GENOMIC DNA]</scope>
    <source>
        <strain evidence="3">S8-3T</strain>
    </source>
</reference>
<evidence type="ECO:0000313" key="2">
    <source>
        <dbReference type="EMBL" id="QNQ07893.1"/>
    </source>
</evidence>
<proteinExistence type="predicted"/>
<protein>
    <recommendedName>
        <fullName evidence="4">DUF4019 domain-containing protein</fullName>
    </recommendedName>
</protein>
<feature type="signal peptide" evidence="1">
    <location>
        <begin position="1"/>
        <end position="20"/>
    </location>
</feature>
<feature type="chain" id="PRO_5028897811" description="DUF4019 domain-containing protein" evidence="1">
    <location>
        <begin position="21"/>
        <end position="182"/>
    </location>
</feature>
<evidence type="ECO:0000313" key="3">
    <source>
        <dbReference type="Proteomes" id="UP000516148"/>
    </source>
</evidence>
<sequence>MRLGGNMVLAVVMLAGLCGAASLHAMAHASGVDDTVSDAEMLSSAIAACKSDNFDGFFELFTQNDAVRKAHLAPQIEVRALQQPGKLMRSIIGRDYRDYRIAMQDYQYVDAAAPAGQDSRQQMQIKPRLLSGKTWQVDYIKVEYDGKGEGDDPGALVRTIGKPGAYIFEFSNGCWQLTRDLR</sequence>
<dbReference type="AlphaFoldDB" id="A0A7H0LDZ0"/>
<keyword evidence="1" id="KW-0732">Signal</keyword>
<accession>A0A7H0LDZ0</accession>
<keyword evidence="3" id="KW-1185">Reference proteome</keyword>
<evidence type="ECO:0008006" key="4">
    <source>
        <dbReference type="Google" id="ProtNLM"/>
    </source>
</evidence>
<gene>
    <name evidence="2" type="ORF">H3Z74_13930</name>
</gene>
<dbReference type="KEGG" id="spap:H3Z74_13930"/>
<dbReference type="RefSeq" id="WP_187760239.1">
    <property type="nucleotide sequence ID" value="NZ_JANQBJ010000002.1"/>
</dbReference>
<evidence type="ECO:0000256" key="1">
    <source>
        <dbReference type="SAM" id="SignalP"/>
    </source>
</evidence>
<dbReference type="EMBL" id="CP061038">
    <property type="protein sequence ID" value="QNQ07893.1"/>
    <property type="molecule type" value="Genomic_DNA"/>
</dbReference>
<dbReference type="Proteomes" id="UP000516148">
    <property type="component" value="Chromosome"/>
</dbReference>